<keyword evidence="1" id="KW-0812">Transmembrane</keyword>
<feature type="transmembrane region" description="Helical" evidence="1">
    <location>
        <begin position="68"/>
        <end position="101"/>
    </location>
</feature>
<dbReference type="Proteomes" id="UP000013911">
    <property type="component" value="Unassembled WGS sequence"/>
</dbReference>
<keyword evidence="1" id="KW-0472">Membrane</keyword>
<comment type="caution">
    <text evidence="2">The sequence shown here is derived from an EMBL/GenBank/DDBJ whole genome shotgun (WGS) entry which is preliminary data.</text>
</comment>
<accession>R7ZJJ1</accession>
<sequence>MNIHFFEILYFILFYVIWSLIYYRTAKANGFEDVAYLSFIPIINIYIMFLLIAKGNSDIERRASAKKMIILFICLFIVGIIPAIRFLAAIPFIFFVYYLIYRIFYRWVGDKTYGIFYMVLNVFTCGIFFIIYGLLHMNKPFRVA</sequence>
<dbReference type="eggNOG" id="ENOG5033YSV">
    <property type="taxonomic scope" value="Bacteria"/>
</dbReference>
<dbReference type="EMBL" id="AQPX01000005">
    <property type="protein sequence ID" value="EON74248.1"/>
    <property type="molecule type" value="Genomic_DNA"/>
</dbReference>
<evidence type="ECO:0000313" key="3">
    <source>
        <dbReference type="Proteomes" id="UP000013911"/>
    </source>
</evidence>
<organism evidence="2 3">
    <name type="scientific">Lysinibacillus sphaericus OT4b.31</name>
    <dbReference type="NCBI Taxonomy" id="1285586"/>
    <lineage>
        <taxon>Bacteria</taxon>
        <taxon>Bacillati</taxon>
        <taxon>Bacillota</taxon>
        <taxon>Bacilli</taxon>
        <taxon>Bacillales</taxon>
        <taxon>Bacillaceae</taxon>
        <taxon>Lysinibacillus</taxon>
    </lineage>
</organism>
<feature type="transmembrane region" description="Helical" evidence="1">
    <location>
        <begin position="5"/>
        <end position="23"/>
    </location>
</feature>
<keyword evidence="1" id="KW-1133">Transmembrane helix</keyword>
<reference evidence="2 3" key="1">
    <citation type="submission" date="2013-04" db="EMBL/GenBank/DDBJ databases">
        <title>Draft genome of the heavy metal tolerant bacterium Lysinibacillus sphaericus strain OT4b.31.</title>
        <authorList>
            <person name="Pena-Montenegro T.D."/>
            <person name="Dussan J."/>
        </authorList>
    </citation>
    <scope>NUCLEOTIDE SEQUENCE [LARGE SCALE GENOMIC DNA]</scope>
    <source>
        <strain evidence="2 3">OT4b.31</strain>
    </source>
</reference>
<feature type="transmembrane region" description="Helical" evidence="1">
    <location>
        <begin position="113"/>
        <end position="135"/>
    </location>
</feature>
<proteinExistence type="predicted"/>
<dbReference type="HOGENOM" id="CLU_1633396_0_0_9"/>
<evidence type="ECO:0000256" key="1">
    <source>
        <dbReference type="SAM" id="Phobius"/>
    </source>
</evidence>
<feature type="transmembrane region" description="Helical" evidence="1">
    <location>
        <begin position="35"/>
        <end position="56"/>
    </location>
</feature>
<name>R7ZJJ1_LYSSH</name>
<gene>
    <name evidence="2" type="ORF">H131_02163</name>
</gene>
<dbReference type="AlphaFoldDB" id="R7ZJJ1"/>
<protein>
    <submittedName>
        <fullName evidence="2">Uncharacterized protein</fullName>
    </submittedName>
</protein>
<evidence type="ECO:0000313" key="2">
    <source>
        <dbReference type="EMBL" id="EON74248.1"/>
    </source>
</evidence>